<feature type="transmembrane region" description="Helical" evidence="5">
    <location>
        <begin position="137"/>
        <end position="155"/>
    </location>
</feature>
<keyword evidence="2 5" id="KW-0812">Transmembrane</keyword>
<evidence type="ECO:0000313" key="6">
    <source>
        <dbReference type="EMBL" id="OGZ06055.1"/>
    </source>
</evidence>
<evidence type="ECO:0000256" key="5">
    <source>
        <dbReference type="SAM" id="Phobius"/>
    </source>
</evidence>
<evidence type="ECO:0000256" key="1">
    <source>
        <dbReference type="ARBA" id="ARBA00004127"/>
    </source>
</evidence>
<dbReference type="AlphaFoldDB" id="A0A1G2CXG3"/>
<reference evidence="6 7" key="1">
    <citation type="journal article" date="2016" name="Nat. Commun.">
        <title>Thousands of microbial genomes shed light on interconnected biogeochemical processes in an aquifer system.</title>
        <authorList>
            <person name="Anantharaman K."/>
            <person name="Brown C.T."/>
            <person name="Hug L.A."/>
            <person name="Sharon I."/>
            <person name="Castelle C.J."/>
            <person name="Probst A.J."/>
            <person name="Thomas B.C."/>
            <person name="Singh A."/>
            <person name="Wilkins M.J."/>
            <person name="Karaoz U."/>
            <person name="Brodie E.L."/>
            <person name="Williams K.H."/>
            <person name="Hubbard S.S."/>
            <person name="Banfield J.F."/>
        </authorList>
    </citation>
    <scope>NUCLEOTIDE SEQUENCE [LARGE SCALE GENOMIC DNA]</scope>
</reference>
<dbReference type="Proteomes" id="UP000177122">
    <property type="component" value="Unassembled WGS sequence"/>
</dbReference>
<dbReference type="EMBL" id="MHLI01000005">
    <property type="protein sequence ID" value="OGZ06055.1"/>
    <property type="molecule type" value="Genomic_DNA"/>
</dbReference>
<gene>
    <name evidence="6" type="ORF">A2845_01405</name>
</gene>
<protein>
    <recommendedName>
        <fullName evidence="8">Steroid 5-alpha reductase C-terminal domain-containing protein</fullName>
    </recommendedName>
</protein>
<feature type="transmembrane region" description="Helical" evidence="5">
    <location>
        <begin position="12"/>
        <end position="30"/>
    </location>
</feature>
<feature type="transmembrane region" description="Helical" evidence="5">
    <location>
        <begin position="42"/>
        <end position="60"/>
    </location>
</feature>
<evidence type="ECO:0000256" key="2">
    <source>
        <dbReference type="ARBA" id="ARBA00022692"/>
    </source>
</evidence>
<organism evidence="6 7">
    <name type="scientific">Candidatus Lloydbacteria bacterium RIFCSPHIGHO2_01_FULL_49_22</name>
    <dbReference type="NCBI Taxonomy" id="1798658"/>
    <lineage>
        <taxon>Bacteria</taxon>
        <taxon>Candidatus Lloydiibacteriota</taxon>
    </lineage>
</organism>
<comment type="caution">
    <text evidence="6">The sequence shown here is derived from an EMBL/GenBank/DDBJ whole genome shotgun (WGS) entry which is preliminary data.</text>
</comment>
<keyword evidence="3 5" id="KW-1133">Transmembrane helix</keyword>
<dbReference type="Gene3D" id="1.20.120.1630">
    <property type="match status" value="1"/>
</dbReference>
<dbReference type="InterPro" id="IPR007318">
    <property type="entry name" value="Phopholipid_MeTrfase"/>
</dbReference>
<name>A0A1G2CXG3_9BACT</name>
<evidence type="ECO:0008006" key="8">
    <source>
        <dbReference type="Google" id="ProtNLM"/>
    </source>
</evidence>
<dbReference type="PANTHER" id="PTHR43847">
    <property type="entry name" value="BLL3993 PROTEIN"/>
    <property type="match status" value="1"/>
</dbReference>
<dbReference type="PANTHER" id="PTHR43847:SF1">
    <property type="entry name" value="BLL3993 PROTEIN"/>
    <property type="match status" value="1"/>
</dbReference>
<proteinExistence type="predicted"/>
<dbReference type="Pfam" id="PF04191">
    <property type="entry name" value="PEMT"/>
    <property type="match status" value="1"/>
</dbReference>
<accession>A0A1G2CXG3</accession>
<dbReference type="InterPro" id="IPR052527">
    <property type="entry name" value="Metal_cation-efflux_comp"/>
</dbReference>
<evidence type="ECO:0000256" key="4">
    <source>
        <dbReference type="ARBA" id="ARBA00023136"/>
    </source>
</evidence>
<dbReference type="GO" id="GO:0012505">
    <property type="term" value="C:endomembrane system"/>
    <property type="evidence" value="ECO:0007669"/>
    <property type="project" value="UniProtKB-SubCell"/>
</dbReference>
<keyword evidence="4 5" id="KW-0472">Membrane</keyword>
<evidence type="ECO:0000313" key="7">
    <source>
        <dbReference type="Proteomes" id="UP000177122"/>
    </source>
</evidence>
<evidence type="ECO:0000256" key="3">
    <source>
        <dbReference type="ARBA" id="ARBA00022989"/>
    </source>
</evidence>
<feature type="transmembrane region" description="Helical" evidence="5">
    <location>
        <begin position="94"/>
        <end position="116"/>
    </location>
</feature>
<sequence length="206" mass="23663">MNALEKLMHSRLANILLGTFLFTLWMLFVWVHIRAFIDTDKFAYLVFCVSESLQAILFLFRSMPKVVSMDPFDWLVAGGGTLTPLLLRPTDVLLWGHGDIIVVGAVIIQIIALLSLNRSFALVAANRSIKTLGAYRIVRHPMYASYIFLFSGYFLLNASMMNAGLIIFAWVFMGLRLIREEKLLSEDVAYQEYKKQVKWRLIPFVY</sequence>
<comment type="subcellular location">
    <subcellularLocation>
        <location evidence="1">Endomembrane system</location>
        <topology evidence="1">Multi-pass membrane protein</topology>
    </subcellularLocation>
</comment>